<feature type="non-terminal residue" evidence="1">
    <location>
        <position position="93"/>
    </location>
</feature>
<dbReference type="AlphaFoldDB" id="A0AAW4KSV8"/>
<accession>A0AAW4KSV8</accession>
<protein>
    <submittedName>
        <fullName evidence="1">Uncharacterized protein</fullName>
    </submittedName>
</protein>
<reference evidence="1" key="2">
    <citation type="submission" date="2023-08" db="EMBL/GenBank/DDBJ databases">
        <title>Vibrio cholerae Outbreaks in Tanzania Exemplify Founder Flush: Simultaneous Increases in Population Size and Genetic Diversity.</title>
        <authorList>
            <person name="Debes A.K."/>
            <person name="Mohammed A."/>
            <person name="Maseke I."/>
            <person name="Almeida M."/>
            <person name="Li S."/>
            <person name="Matimba H."/>
            <person name="Joachim A."/>
            <person name="Mizinduko M."/>
            <person name="Nyanga S."/>
            <person name="Kelly M."/>
            <person name="Kachwamba Y."/>
            <person name="Schaffer A.M."/>
            <person name="Nyanga A.S."/>
            <person name="Mghamba J."/>
            <person name="Mosha F.S."/>
            <person name="Sack D.A."/>
            <person name="Stine O.C."/>
        </authorList>
    </citation>
    <scope>NUCLEOTIDE SEQUENCE</scope>
    <source>
        <strain evidence="1">TDS0091212</strain>
    </source>
</reference>
<evidence type="ECO:0000313" key="2">
    <source>
        <dbReference type="Proteomes" id="UP001196338"/>
    </source>
</evidence>
<organism evidence="1 2">
    <name type="scientific">Vibrio cholerae</name>
    <dbReference type="NCBI Taxonomy" id="666"/>
    <lineage>
        <taxon>Bacteria</taxon>
        <taxon>Pseudomonadati</taxon>
        <taxon>Pseudomonadota</taxon>
        <taxon>Gammaproteobacteria</taxon>
        <taxon>Vibrionales</taxon>
        <taxon>Vibrionaceae</taxon>
        <taxon>Vibrio</taxon>
    </lineage>
</organism>
<dbReference type="RefSeq" id="WP_213421427.1">
    <property type="nucleotide sequence ID" value="NZ_JAHBND010000888.1"/>
</dbReference>
<reference evidence="1" key="1">
    <citation type="submission" date="2021-05" db="EMBL/GenBank/DDBJ databases">
        <authorList>
            <person name="Stine C."/>
        </authorList>
    </citation>
    <scope>NUCLEOTIDE SEQUENCE</scope>
    <source>
        <strain evidence="1">TDS0091212</strain>
    </source>
</reference>
<sequence length="93" mass="10232">YGVVRHEAYEAQRLLSGLSPAQQVLLTEPFVQKPGKVQASEFFARHYGTQEPFLTELSHWLQKTELTSDQTEALLACGEYAPVLSGALSTPPA</sequence>
<gene>
    <name evidence="1" type="ORF">KIN13_19170</name>
</gene>
<dbReference type="EMBL" id="JAHBND010000888">
    <property type="protein sequence ID" value="MBS7675530.1"/>
    <property type="molecule type" value="Genomic_DNA"/>
</dbReference>
<dbReference type="Proteomes" id="UP001196338">
    <property type="component" value="Unassembled WGS sequence"/>
</dbReference>
<evidence type="ECO:0000313" key="1">
    <source>
        <dbReference type="EMBL" id="MBS7675530.1"/>
    </source>
</evidence>
<comment type="caution">
    <text evidence="1">The sequence shown here is derived from an EMBL/GenBank/DDBJ whole genome shotgun (WGS) entry which is preliminary data.</text>
</comment>
<feature type="non-terminal residue" evidence="1">
    <location>
        <position position="1"/>
    </location>
</feature>
<proteinExistence type="predicted"/>
<name>A0AAW4KSV8_VIBCL</name>